<accession>A0A372JPQ7</accession>
<dbReference type="EMBL" id="QURH01000177">
    <property type="protein sequence ID" value="RFU41939.1"/>
    <property type="molecule type" value="Genomic_DNA"/>
</dbReference>
<name>A0A372JPQ7_9ACTN</name>
<reference evidence="1 2" key="1">
    <citation type="submission" date="2018-08" db="EMBL/GenBank/DDBJ databases">
        <title>Actinomadura jelena sp. nov., a novel Actinomycete isolated from soil in Chad.</title>
        <authorList>
            <person name="Shi L."/>
        </authorList>
    </citation>
    <scope>NUCLEOTIDE SEQUENCE [LARGE SCALE GENOMIC DNA]</scope>
    <source>
        <strain evidence="1 2">NEAU-G17</strain>
    </source>
</reference>
<keyword evidence="2" id="KW-1185">Reference proteome</keyword>
<dbReference type="AlphaFoldDB" id="A0A372JPQ7"/>
<evidence type="ECO:0000313" key="2">
    <source>
        <dbReference type="Proteomes" id="UP000261811"/>
    </source>
</evidence>
<evidence type="ECO:0000313" key="1">
    <source>
        <dbReference type="EMBL" id="RFU41939.1"/>
    </source>
</evidence>
<comment type="caution">
    <text evidence="1">The sequence shown here is derived from an EMBL/GenBank/DDBJ whole genome shotgun (WGS) entry which is preliminary data.</text>
</comment>
<dbReference type="Proteomes" id="UP000261811">
    <property type="component" value="Unassembled WGS sequence"/>
</dbReference>
<proteinExistence type="predicted"/>
<dbReference type="RefSeq" id="WP_117357041.1">
    <property type="nucleotide sequence ID" value="NZ_QURH01000177.1"/>
</dbReference>
<sequence length="72" mass="7801">METPTFEEFFRTGDLDAQIDVVGVRAAAGCWRGTWLYACQQGDGPGVVHVMRDAKSGLEAVSKLLTGTLEKI</sequence>
<gene>
    <name evidence="1" type="ORF">DZF91_09150</name>
</gene>
<protein>
    <submittedName>
        <fullName evidence="1">Uncharacterized protein</fullName>
    </submittedName>
</protein>
<organism evidence="1 2">
    <name type="scientific">Actinomadura logoneensis</name>
    <dbReference type="NCBI Taxonomy" id="2293572"/>
    <lineage>
        <taxon>Bacteria</taxon>
        <taxon>Bacillati</taxon>
        <taxon>Actinomycetota</taxon>
        <taxon>Actinomycetes</taxon>
        <taxon>Streptosporangiales</taxon>
        <taxon>Thermomonosporaceae</taxon>
        <taxon>Actinomadura</taxon>
    </lineage>
</organism>